<sequence>MQFTRMATALATGDVAASRDFYVDHLGFTPAVDLGWYVSLHHPDHPEQVLDLVARDHPSVPAPFRGRDVDGVTLAVLVDDAAQEEGRLRAAGVPIAVPLEDMPWGQRRFHLVAPEGTHVEVVQFLDPDPPGPATGG</sequence>
<dbReference type="Gene3D" id="3.30.720.110">
    <property type="match status" value="1"/>
</dbReference>
<dbReference type="AlphaFoldDB" id="A0A1M7TYY8"/>
<evidence type="ECO:0000259" key="1">
    <source>
        <dbReference type="PROSITE" id="PS51819"/>
    </source>
</evidence>
<dbReference type="InterPro" id="IPR029068">
    <property type="entry name" value="Glyas_Bleomycin-R_OHBP_Dase"/>
</dbReference>
<dbReference type="Gene3D" id="3.30.720.120">
    <property type="match status" value="1"/>
</dbReference>
<proteinExistence type="predicted"/>
<name>A0A1M7TYY8_9ACTN</name>
<gene>
    <name evidence="2" type="ORF">SAMN05660350_02361</name>
</gene>
<evidence type="ECO:0000313" key="2">
    <source>
        <dbReference type="EMBL" id="SHN75924.1"/>
    </source>
</evidence>
<dbReference type="InterPro" id="IPR004360">
    <property type="entry name" value="Glyas_Fos-R_dOase_dom"/>
</dbReference>
<dbReference type="SUPFAM" id="SSF54593">
    <property type="entry name" value="Glyoxalase/Bleomycin resistance protein/Dihydroxybiphenyl dioxygenase"/>
    <property type="match status" value="1"/>
</dbReference>
<dbReference type="PROSITE" id="PS51819">
    <property type="entry name" value="VOC"/>
    <property type="match status" value="1"/>
</dbReference>
<organism evidence="2 3">
    <name type="scientific">Geodermatophilus obscurus</name>
    <dbReference type="NCBI Taxonomy" id="1861"/>
    <lineage>
        <taxon>Bacteria</taxon>
        <taxon>Bacillati</taxon>
        <taxon>Actinomycetota</taxon>
        <taxon>Actinomycetes</taxon>
        <taxon>Geodermatophilales</taxon>
        <taxon>Geodermatophilaceae</taxon>
        <taxon>Geodermatophilus</taxon>
    </lineage>
</organism>
<dbReference type="Pfam" id="PF00903">
    <property type="entry name" value="Glyoxalase"/>
    <property type="match status" value="1"/>
</dbReference>
<accession>A0A1M7TYY8</accession>
<reference evidence="2 3" key="1">
    <citation type="submission" date="2016-12" db="EMBL/GenBank/DDBJ databases">
        <authorList>
            <person name="Song W.-J."/>
            <person name="Kurnit D.M."/>
        </authorList>
    </citation>
    <scope>NUCLEOTIDE SEQUENCE [LARGE SCALE GENOMIC DNA]</scope>
    <source>
        <strain evidence="2 3">DSM 43162</strain>
    </source>
</reference>
<protein>
    <submittedName>
        <fullName evidence="2">Uncharacterized conserved protein PhnB, glyoxalase superfamily</fullName>
    </submittedName>
</protein>
<dbReference type="Proteomes" id="UP000184428">
    <property type="component" value="Unassembled WGS sequence"/>
</dbReference>
<evidence type="ECO:0000313" key="3">
    <source>
        <dbReference type="Proteomes" id="UP000184428"/>
    </source>
</evidence>
<feature type="domain" description="VOC" evidence="1">
    <location>
        <begin position="2"/>
        <end position="124"/>
    </location>
</feature>
<dbReference type="InterPro" id="IPR037523">
    <property type="entry name" value="VOC_core"/>
</dbReference>
<dbReference type="RefSeq" id="WP_208983379.1">
    <property type="nucleotide sequence ID" value="NZ_FRDM01000010.1"/>
</dbReference>
<dbReference type="EMBL" id="FRDM01000010">
    <property type="protein sequence ID" value="SHN75924.1"/>
    <property type="molecule type" value="Genomic_DNA"/>
</dbReference>